<proteinExistence type="inferred from homology"/>
<dbReference type="SMART" id="SM00247">
    <property type="entry name" value="XTALbg"/>
    <property type="match status" value="1"/>
</dbReference>
<feature type="signal peptide" evidence="3">
    <location>
        <begin position="1"/>
        <end position="21"/>
    </location>
</feature>
<dbReference type="Gene3D" id="2.60.20.10">
    <property type="entry name" value="Crystallins"/>
    <property type="match status" value="2"/>
</dbReference>
<reference evidence="5" key="1">
    <citation type="submission" date="2022-10" db="EMBL/GenBank/DDBJ databases">
        <title>Chitiniphilus purpureus sp. nov., a novel chitin-degrading bacterium isolated from crawfish pond sediment.</title>
        <authorList>
            <person name="Li K."/>
        </authorList>
    </citation>
    <scope>NUCLEOTIDE SEQUENCE</scope>
    <source>
        <strain evidence="5">CD1</strain>
    </source>
</reference>
<dbReference type="Pfam" id="PF00030">
    <property type="entry name" value="Crystall"/>
    <property type="match status" value="1"/>
</dbReference>
<dbReference type="Proteomes" id="UP001061302">
    <property type="component" value="Chromosome"/>
</dbReference>
<protein>
    <submittedName>
        <fullName evidence="5">Beta/gamma crystallin family protein</fullName>
    </submittedName>
</protein>
<keyword evidence="2" id="KW-0677">Repeat</keyword>
<feature type="domain" description="Beta/gamma crystallin 'Greek key'" evidence="4">
    <location>
        <begin position="60"/>
        <end position="147"/>
    </location>
</feature>
<evidence type="ECO:0000256" key="1">
    <source>
        <dbReference type="ARBA" id="ARBA00009646"/>
    </source>
</evidence>
<keyword evidence="3" id="KW-0732">Signal</keyword>
<accession>A0ABY6DPE3</accession>
<dbReference type="InterPro" id="IPR011024">
    <property type="entry name" value="G_crystallin-like"/>
</dbReference>
<keyword evidence="6" id="KW-1185">Reference proteome</keyword>
<comment type="similarity">
    <text evidence="1">Belongs to the beta/gamma-crystallin family.</text>
</comment>
<evidence type="ECO:0000256" key="3">
    <source>
        <dbReference type="SAM" id="SignalP"/>
    </source>
</evidence>
<evidence type="ECO:0000259" key="4">
    <source>
        <dbReference type="SMART" id="SM00247"/>
    </source>
</evidence>
<evidence type="ECO:0000256" key="2">
    <source>
        <dbReference type="ARBA" id="ARBA00022737"/>
    </source>
</evidence>
<dbReference type="RefSeq" id="WP_263125653.1">
    <property type="nucleotide sequence ID" value="NZ_CP106753.1"/>
</dbReference>
<gene>
    <name evidence="5" type="ORF">N8I74_04080</name>
</gene>
<dbReference type="SUPFAM" id="SSF49695">
    <property type="entry name" value="gamma-Crystallin-like"/>
    <property type="match status" value="1"/>
</dbReference>
<name>A0ABY6DPE3_9NEIS</name>
<dbReference type="InterPro" id="IPR001064">
    <property type="entry name" value="Beta/gamma_crystallin"/>
</dbReference>
<sequence length="215" mass="23612">MRKAKTICMLLAAGIAIQANAAVFYKHKDYKEAILVANGPVARVDDNINDQISSVASNQCITLYEHEYFGGMTMSFMGSKADLQMYPLQDRTTSIDVYDSTMCQKAVLYEHENFNAEGGRSYSPPLNVAVSNIGGFMNDRTTSIQVPDRICLEVWIDAPPKDPALYNAWRAAPTRTFYPGSYSNISNLGLNDKITAVNQYSCNATGGPIVGPNPF</sequence>
<dbReference type="EMBL" id="CP106753">
    <property type="protein sequence ID" value="UXY16207.1"/>
    <property type="molecule type" value="Genomic_DNA"/>
</dbReference>
<organism evidence="5 6">
    <name type="scientific">Chitiniphilus purpureus</name>
    <dbReference type="NCBI Taxonomy" id="2981137"/>
    <lineage>
        <taxon>Bacteria</taxon>
        <taxon>Pseudomonadati</taxon>
        <taxon>Pseudomonadota</taxon>
        <taxon>Betaproteobacteria</taxon>
        <taxon>Neisseriales</taxon>
        <taxon>Chitinibacteraceae</taxon>
        <taxon>Chitiniphilus</taxon>
    </lineage>
</organism>
<evidence type="ECO:0000313" key="6">
    <source>
        <dbReference type="Proteomes" id="UP001061302"/>
    </source>
</evidence>
<evidence type="ECO:0000313" key="5">
    <source>
        <dbReference type="EMBL" id="UXY16207.1"/>
    </source>
</evidence>
<feature type="chain" id="PRO_5045465350" evidence="3">
    <location>
        <begin position="22"/>
        <end position="215"/>
    </location>
</feature>